<feature type="region of interest" description="Disordered" evidence="1">
    <location>
        <begin position="81"/>
        <end position="100"/>
    </location>
</feature>
<evidence type="ECO:0000313" key="4">
    <source>
        <dbReference type="Proteomes" id="UP000242188"/>
    </source>
</evidence>
<dbReference type="EMBL" id="NEDP02000657">
    <property type="protein sequence ID" value="OWF55463.1"/>
    <property type="molecule type" value="Genomic_DNA"/>
</dbReference>
<dbReference type="STRING" id="6573.A0A210R325"/>
<gene>
    <name evidence="3" type="ORF">KP79_PYT19513</name>
</gene>
<reference evidence="3 4" key="1">
    <citation type="journal article" date="2017" name="Nat. Ecol. Evol.">
        <title>Scallop genome provides insights into evolution of bilaterian karyotype and development.</title>
        <authorList>
            <person name="Wang S."/>
            <person name="Zhang J."/>
            <person name="Jiao W."/>
            <person name="Li J."/>
            <person name="Xun X."/>
            <person name="Sun Y."/>
            <person name="Guo X."/>
            <person name="Huan P."/>
            <person name="Dong B."/>
            <person name="Zhang L."/>
            <person name="Hu X."/>
            <person name="Sun X."/>
            <person name="Wang J."/>
            <person name="Zhao C."/>
            <person name="Wang Y."/>
            <person name="Wang D."/>
            <person name="Huang X."/>
            <person name="Wang R."/>
            <person name="Lv J."/>
            <person name="Li Y."/>
            <person name="Zhang Z."/>
            <person name="Liu B."/>
            <person name="Lu W."/>
            <person name="Hui Y."/>
            <person name="Liang J."/>
            <person name="Zhou Z."/>
            <person name="Hou R."/>
            <person name="Li X."/>
            <person name="Liu Y."/>
            <person name="Li H."/>
            <person name="Ning X."/>
            <person name="Lin Y."/>
            <person name="Zhao L."/>
            <person name="Xing Q."/>
            <person name="Dou J."/>
            <person name="Li Y."/>
            <person name="Mao J."/>
            <person name="Guo H."/>
            <person name="Dou H."/>
            <person name="Li T."/>
            <person name="Mu C."/>
            <person name="Jiang W."/>
            <person name="Fu Q."/>
            <person name="Fu X."/>
            <person name="Miao Y."/>
            <person name="Liu J."/>
            <person name="Yu Q."/>
            <person name="Li R."/>
            <person name="Liao H."/>
            <person name="Li X."/>
            <person name="Kong Y."/>
            <person name="Jiang Z."/>
            <person name="Chourrout D."/>
            <person name="Li R."/>
            <person name="Bao Z."/>
        </authorList>
    </citation>
    <scope>NUCLEOTIDE SEQUENCE [LARGE SCALE GENOMIC DNA]</scope>
    <source>
        <strain evidence="3 4">PY_sf001</strain>
    </source>
</reference>
<dbReference type="Proteomes" id="UP000242188">
    <property type="component" value="Unassembled WGS sequence"/>
</dbReference>
<name>A0A210R325_MIZYE</name>
<keyword evidence="4" id="KW-1185">Reference proteome</keyword>
<accession>A0A210R325</accession>
<evidence type="ECO:0000313" key="3">
    <source>
        <dbReference type="EMBL" id="OWF55463.1"/>
    </source>
</evidence>
<keyword evidence="2" id="KW-0732">Signal</keyword>
<proteinExistence type="predicted"/>
<feature type="signal peptide" evidence="2">
    <location>
        <begin position="1"/>
        <end position="21"/>
    </location>
</feature>
<organism evidence="3 4">
    <name type="scientific">Mizuhopecten yessoensis</name>
    <name type="common">Japanese scallop</name>
    <name type="synonym">Patinopecten yessoensis</name>
    <dbReference type="NCBI Taxonomy" id="6573"/>
    <lineage>
        <taxon>Eukaryota</taxon>
        <taxon>Metazoa</taxon>
        <taxon>Spiralia</taxon>
        <taxon>Lophotrochozoa</taxon>
        <taxon>Mollusca</taxon>
        <taxon>Bivalvia</taxon>
        <taxon>Autobranchia</taxon>
        <taxon>Pteriomorphia</taxon>
        <taxon>Pectinida</taxon>
        <taxon>Pectinoidea</taxon>
        <taxon>Pectinidae</taxon>
        <taxon>Mizuhopecten</taxon>
    </lineage>
</organism>
<dbReference type="AlphaFoldDB" id="A0A210R325"/>
<comment type="caution">
    <text evidence="3">The sequence shown here is derived from an EMBL/GenBank/DDBJ whole genome shotgun (WGS) entry which is preliminary data.</text>
</comment>
<protein>
    <submittedName>
        <fullName evidence="3">Uncharacterized protein</fullName>
    </submittedName>
</protein>
<evidence type="ECO:0000256" key="1">
    <source>
        <dbReference type="SAM" id="MobiDB-lite"/>
    </source>
</evidence>
<sequence length="113" mass="13139">MRIVFLSLVCGLVLCAVTVHSQNFMPGNYMTRGSFYPSYQSSYPSYQSNYPSYQSTFPSYQSTFPSYQSTFPSYGSRFTNYRNDDNRPDYNSWDSPDTNSYGMNPYGGYYRHD</sequence>
<feature type="chain" id="PRO_5012781208" evidence="2">
    <location>
        <begin position="22"/>
        <end position="113"/>
    </location>
</feature>
<evidence type="ECO:0000256" key="2">
    <source>
        <dbReference type="SAM" id="SignalP"/>
    </source>
</evidence>